<keyword evidence="1" id="KW-0472">Membrane</keyword>
<dbReference type="Proteomes" id="UP000218811">
    <property type="component" value="Unassembled WGS sequence"/>
</dbReference>
<name>A0A2H3JY20_WOLCO</name>
<proteinExistence type="predicted"/>
<keyword evidence="3" id="KW-1185">Reference proteome</keyword>
<evidence type="ECO:0000313" key="3">
    <source>
        <dbReference type="Proteomes" id="UP000218811"/>
    </source>
</evidence>
<keyword evidence="1" id="KW-1133">Transmembrane helix</keyword>
<dbReference type="AlphaFoldDB" id="A0A2H3JY20"/>
<keyword evidence="1" id="KW-0812">Transmembrane</keyword>
<dbReference type="STRING" id="742152.A0A2H3JY20"/>
<gene>
    <name evidence="2" type="ORF">WOLCODRAFT_152807</name>
</gene>
<protein>
    <submittedName>
        <fullName evidence="2">Uncharacterized protein</fullName>
    </submittedName>
</protein>
<feature type="transmembrane region" description="Helical" evidence="1">
    <location>
        <begin position="12"/>
        <end position="33"/>
    </location>
</feature>
<sequence>MKKIVELLWLYILKFYMLVFYFVHMLGLLYVNFMMYKLAVAMSHITLTPVQCIPTSTAGEGMSKEEETWFSKLTVFSDCFGCKGVEIDSAAAWYEHPDEGALVLEWCEQLYLVLVERKKKSGQRMGNGDEHAASP</sequence>
<evidence type="ECO:0000313" key="2">
    <source>
        <dbReference type="EMBL" id="PCH42758.1"/>
    </source>
</evidence>
<dbReference type="EMBL" id="KB468135">
    <property type="protein sequence ID" value="PCH42758.1"/>
    <property type="molecule type" value="Genomic_DNA"/>
</dbReference>
<organism evidence="2 3">
    <name type="scientific">Wolfiporia cocos (strain MD-104)</name>
    <name type="common">Brown rot fungus</name>
    <dbReference type="NCBI Taxonomy" id="742152"/>
    <lineage>
        <taxon>Eukaryota</taxon>
        <taxon>Fungi</taxon>
        <taxon>Dikarya</taxon>
        <taxon>Basidiomycota</taxon>
        <taxon>Agaricomycotina</taxon>
        <taxon>Agaricomycetes</taxon>
        <taxon>Polyporales</taxon>
        <taxon>Phaeolaceae</taxon>
        <taxon>Wolfiporia</taxon>
    </lineage>
</organism>
<evidence type="ECO:0000256" key="1">
    <source>
        <dbReference type="SAM" id="Phobius"/>
    </source>
</evidence>
<reference evidence="2 3" key="1">
    <citation type="journal article" date="2012" name="Science">
        <title>The Paleozoic origin of enzymatic lignin decomposition reconstructed from 31 fungal genomes.</title>
        <authorList>
            <person name="Floudas D."/>
            <person name="Binder M."/>
            <person name="Riley R."/>
            <person name="Barry K."/>
            <person name="Blanchette R.A."/>
            <person name="Henrissat B."/>
            <person name="Martinez A.T."/>
            <person name="Otillar R."/>
            <person name="Spatafora J.W."/>
            <person name="Yadav J.S."/>
            <person name="Aerts A."/>
            <person name="Benoit I."/>
            <person name="Boyd A."/>
            <person name="Carlson A."/>
            <person name="Copeland A."/>
            <person name="Coutinho P.M."/>
            <person name="de Vries R.P."/>
            <person name="Ferreira P."/>
            <person name="Findley K."/>
            <person name="Foster B."/>
            <person name="Gaskell J."/>
            <person name="Glotzer D."/>
            <person name="Gorecki P."/>
            <person name="Heitman J."/>
            <person name="Hesse C."/>
            <person name="Hori C."/>
            <person name="Igarashi K."/>
            <person name="Jurgens J.A."/>
            <person name="Kallen N."/>
            <person name="Kersten P."/>
            <person name="Kohler A."/>
            <person name="Kuees U."/>
            <person name="Kumar T.K.A."/>
            <person name="Kuo A."/>
            <person name="LaButti K."/>
            <person name="Larrondo L.F."/>
            <person name="Lindquist E."/>
            <person name="Ling A."/>
            <person name="Lombard V."/>
            <person name="Lucas S."/>
            <person name="Lundell T."/>
            <person name="Martin R."/>
            <person name="McLaughlin D.J."/>
            <person name="Morgenstern I."/>
            <person name="Morin E."/>
            <person name="Murat C."/>
            <person name="Nagy L.G."/>
            <person name="Nolan M."/>
            <person name="Ohm R.A."/>
            <person name="Patyshakuliyeva A."/>
            <person name="Rokas A."/>
            <person name="Ruiz-Duenas F.J."/>
            <person name="Sabat G."/>
            <person name="Salamov A."/>
            <person name="Samejima M."/>
            <person name="Schmutz J."/>
            <person name="Slot J.C."/>
            <person name="St John F."/>
            <person name="Stenlid J."/>
            <person name="Sun H."/>
            <person name="Sun S."/>
            <person name="Syed K."/>
            <person name="Tsang A."/>
            <person name="Wiebenga A."/>
            <person name="Young D."/>
            <person name="Pisabarro A."/>
            <person name="Eastwood D.C."/>
            <person name="Martin F."/>
            <person name="Cullen D."/>
            <person name="Grigoriev I.V."/>
            <person name="Hibbett D.S."/>
        </authorList>
    </citation>
    <scope>NUCLEOTIDE SEQUENCE [LARGE SCALE GENOMIC DNA]</scope>
    <source>
        <strain evidence="2 3">MD-104</strain>
    </source>
</reference>
<accession>A0A2H3JY20</accession>